<proteinExistence type="predicted"/>
<accession>A0A699ZYF6</accession>
<sequence length="104" mass="10769">AVLQGVAQYACQKFQTSQALADQGTAAAALPPALITAASEQLVQRLRLAPGTLPWLVAPNTRGLLPGQSGAFLLSFTPPGVFQDQARSNLQVRDGRNIAATASA</sequence>
<evidence type="ECO:0000313" key="2">
    <source>
        <dbReference type="Proteomes" id="UP000485058"/>
    </source>
</evidence>
<comment type="caution">
    <text evidence="1">The sequence shown here is derived from an EMBL/GenBank/DDBJ whole genome shotgun (WGS) entry which is preliminary data.</text>
</comment>
<dbReference type="Proteomes" id="UP000485058">
    <property type="component" value="Unassembled WGS sequence"/>
</dbReference>
<name>A0A699ZYF6_HAELA</name>
<dbReference type="AlphaFoldDB" id="A0A699ZYF6"/>
<reference evidence="1 2" key="1">
    <citation type="submission" date="2020-02" db="EMBL/GenBank/DDBJ databases">
        <title>Draft genome sequence of Haematococcus lacustris strain NIES-144.</title>
        <authorList>
            <person name="Morimoto D."/>
            <person name="Nakagawa S."/>
            <person name="Yoshida T."/>
            <person name="Sawayama S."/>
        </authorList>
    </citation>
    <scope>NUCLEOTIDE SEQUENCE [LARGE SCALE GENOMIC DNA]</scope>
    <source>
        <strain evidence="1 2">NIES-144</strain>
    </source>
</reference>
<feature type="non-terminal residue" evidence="1">
    <location>
        <position position="1"/>
    </location>
</feature>
<dbReference type="EMBL" id="BLLF01003071">
    <property type="protein sequence ID" value="GFH26250.1"/>
    <property type="molecule type" value="Genomic_DNA"/>
</dbReference>
<evidence type="ECO:0000313" key="1">
    <source>
        <dbReference type="EMBL" id="GFH26250.1"/>
    </source>
</evidence>
<protein>
    <submittedName>
        <fullName evidence="1">Uncharacterized protein</fullName>
    </submittedName>
</protein>
<gene>
    <name evidence="1" type="ORF">HaLaN_24368</name>
</gene>
<keyword evidence="2" id="KW-1185">Reference proteome</keyword>
<organism evidence="1 2">
    <name type="scientific">Haematococcus lacustris</name>
    <name type="common">Green alga</name>
    <name type="synonym">Haematococcus pluvialis</name>
    <dbReference type="NCBI Taxonomy" id="44745"/>
    <lineage>
        <taxon>Eukaryota</taxon>
        <taxon>Viridiplantae</taxon>
        <taxon>Chlorophyta</taxon>
        <taxon>core chlorophytes</taxon>
        <taxon>Chlorophyceae</taxon>
        <taxon>CS clade</taxon>
        <taxon>Chlamydomonadales</taxon>
        <taxon>Haematococcaceae</taxon>
        <taxon>Haematococcus</taxon>
    </lineage>
</organism>